<dbReference type="RefSeq" id="WP_090986975.1">
    <property type="nucleotide sequence ID" value="NZ_FOJM01000018.1"/>
</dbReference>
<dbReference type="PANTHER" id="PTHR32182:SF22">
    <property type="entry name" value="ATP-DEPENDENT ENDONUCLEASE, OLD FAMILY-RELATED"/>
    <property type="match status" value="1"/>
</dbReference>
<dbReference type="OrthoDB" id="9805802at2"/>
<reference evidence="3" key="1">
    <citation type="submission" date="2016-10" db="EMBL/GenBank/DDBJ databases">
        <authorList>
            <person name="Varghese N."/>
            <person name="Submissions S."/>
        </authorList>
    </citation>
    <scope>NUCLEOTIDE SEQUENCE [LARGE SCALE GENOMIC DNA]</scope>
    <source>
        <strain evidence="3">DSM 18130</strain>
    </source>
</reference>
<organism evidence="2 3">
    <name type="scientific">Pedobacter suwonensis</name>
    <dbReference type="NCBI Taxonomy" id="332999"/>
    <lineage>
        <taxon>Bacteria</taxon>
        <taxon>Pseudomonadati</taxon>
        <taxon>Bacteroidota</taxon>
        <taxon>Sphingobacteriia</taxon>
        <taxon>Sphingobacteriales</taxon>
        <taxon>Sphingobacteriaceae</taxon>
        <taxon>Pedobacter</taxon>
    </lineage>
</organism>
<dbReference type="SUPFAM" id="SSF52540">
    <property type="entry name" value="P-loop containing nucleoside triphosphate hydrolases"/>
    <property type="match status" value="1"/>
</dbReference>
<dbReference type="Pfam" id="PF13304">
    <property type="entry name" value="AAA_21"/>
    <property type="match status" value="1"/>
</dbReference>
<evidence type="ECO:0000313" key="2">
    <source>
        <dbReference type="EMBL" id="SFA58080.1"/>
    </source>
</evidence>
<feature type="domain" description="ATPase AAA-type core" evidence="1">
    <location>
        <begin position="309"/>
        <end position="422"/>
    </location>
</feature>
<dbReference type="GO" id="GO:0016887">
    <property type="term" value="F:ATP hydrolysis activity"/>
    <property type="evidence" value="ECO:0007669"/>
    <property type="project" value="InterPro"/>
</dbReference>
<dbReference type="InterPro" id="IPR003959">
    <property type="entry name" value="ATPase_AAA_core"/>
</dbReference>
<evidence type="ECO:0000313" key="3">
    <source>
        <dbReference type="Proteomes" id="UP000198836"/>
    </source>
</evidence>
<sequence length="707" mass="81904">MDVQLQSKQSAFQNKSSTFSQRLNTQRSQVLDSFQLVLPIGYMQLGEHSFQNIPDFERLSNWSEEDFEVYEQKRNLTYGKYHNEFISNLNPHQTQFFESIGIYSSLENIRKTIIEIRDFKIEVDAMQMLRLSGFNLNLSNWKDQELKNIFSQFIVAENKHNYLMRQYFSEGIPLINDHLINFLQMLLSLHGEHPQVSLDWCLSIKSKISELYKRLEKHLEANLDPQILNIIRGINGDVFSHINAESVFLNLYEIKQAEKQYQIQKKQNEYTGYEKNYLNKAVHYLTDEEFLKYHGESPVDTLNRVLNEYDCNGYEFKQTEISYTFGQDVQSQSIDVSLYNKTGNYTTTLEALSSGERTLLALAFTIYKLKQRKAITRLFLMDEIDSSLHPSMSKRLLNVLYNLFHKEMGINMIISTHSPSTVAFAPTESTYIMRRDPSPRLIVASKDAALSELTAGVPAFSINYENRRQIFVESPNDVSFYEELESIYKDQLNPDISLNFISSGDAQKDKNGQPKSNCAQVIKITGLLRKGGNKFIWGIIDWDLENTETNDGVKVLGMNHRYSIENFLLDPLLMAILLWKDKYVKPSFLYQSVDTKYYDVNGFSQDALQQMINAVVEQIKPHLDATIQGVHTYQTHNGITLSLPESYTRHQGHKLEEIYLKVFPKLNEIKRGDESALKLTIIKKVIADFRNLAPQDLLDILKNIQEV</sequence>
<protein>
    <submittedName>
        <fullName evidence="2">AAA domain-containing protein, putative AbiEii toxin, Type IV TA system</fullName>
    </submittedName>
</protein>
<dbReference type="Gene3D" id="3.40.50.300">
    <property type="entry name" value="P-loop containing nucleotide triphosphate hydrolases"/>
    <property type="match status" value="1"/>
</dbReference>
<keyword evidence="3" id="KW-1185">Reference proteome</keyword>
<dbReference type="GO" id="GO:0006302">
    <property type="term" value="P:double-strand break repair"/>
    <property type="evidence" value="ECO:0007669"/>
    <property type="project" value="TreeGrafter"/>
</dbReference>
<dbReference type="EMBL" id="FOJM01000018">
    <property type="protein sequence ID" value="SFA58080.1"/>
    <property type="molecule type" value="Genomic_DNA"/>
</dbReference>
<dbReference type="InterPro" id="IPR027417">
    <property type="entry name" value="P-loop_NTPase"/>
</dbReference>
<dbReference type="AlphaFoldDB" id="A0A1I0U2C6"/>
<dbReference type="PANTHER" id="PTHR32182">
    <property type="entry name" value="DNA REPLICATION AND REPAIR PROTEIN RECF"/>
    <property type="match status" value="1"/>
</dbReference>
<dbReference type="GO" id="GO:0005524">
    <property type="term" value="F:ATP binding"/>
    <property type="evidence" value="ECO:0007669"/>
    <property type="project" value="InterPro"/>
</dbReference>
<gene>
    <name evidence="2" type="ORF">SAMN04488511_11899</name>
</gene>
<dbReference type="CDD" id="cd00267">
    <property type="entry name" value="ABC_ATPase"/>
    <property type="match status" value="1"/>
</dbReference>
<dbReference type="GO" id="GO:0000731">
    <property type="term" value="P:DNA synthesis involved in DNA repair"/>
    <property type="evidence" value="ECO:0007669"/>
    <property type="project" value="TreeGrafter"/>
</dbReference>
<dbReference type="STRING" id="332999.SAMN04488511_11899"/>
<name>A0A1I0U2C6_9SPHI</name>
<evidence type="ECO:0000259" key="1">
    <source>
        <dbReference type="Pfam" id="PF13304"/>
    </source>
</evidence>
<proteinExistence type="predicted"/>
<dbReference type="Proteomes" id="UP000198836">
    <property type="component" value="Unassembled WGS sequence"/>
</dbReference>
<accession>A0A1I0U2C6</accession>